<proteinExistence type="predicted"/>
<dbReference type="EMBL" id="JXRR01000001">
    <property type="protein sequence ID" value="KIL53205.1"/>
    <property type="molecule type" value="Genomic_DNA"/>
</dbReference>
<dbReference type="SUPFAM" id="SSF109604">
    <property type="entry name" value="HD-domain/PDEase-like"/>
    <property type="match status" value="1"/>
</dbReference>
<dbReference type="PATRIC" id="fig|220754.4.peg.544"/>
<keyword evidence="3" id="KW-1185">Reference proteome</keyword>
<protein>
    <recommendedName>
        <fullName evidence="1">HD-GYP domain-containing protein</fullName>
    </recommendedName>
</protein>
<evidence type="ECO:0000259" key="1">
    <source>
        <dbReference type="PROSITE" id="PS51832"/>
    </source>
</evidence>
<name>A0A0C2RSJ1_9BACL</name>
<dbReference type="CDD" id="cd00077">
    <property type="entry name" value="HDc"/>
    <property type="match status" value="1"/>
</dbReference>
<dbReference type="InterPro" id="IPR003607">
    <property type="entry name" value="HD/PDEase_dom"/>
</dbReference>
<dbReference type="PANTHER" id="PTHR43155:SF2">
    <property type="entry name" value="CYCLIC DI-GMP PHOSPHODIESTERASE PA4108"/>
    <property type="match status" value="1"/>
</dbReference>
<dbReference type="SMART" id="SM00471">
    <property type="entry name" value="HDc"/>
    <property type="match status" value="1"/>
</dbReference>
<comment type="caution">
    <text evidence="2">The sequence shown here is derived from an EMBL/GenBank/DDBJ whole genome shotgun (WGS) entry which is preliminary data.</text>
</comment>
<reference evidence="2 3" key="1">
    <citation type="submission" date="2015-01" db="EMBL/GenBank/DDBJ databases">
        <title>Jeotgalibacillus campisalis genome sequencing.</title>
        <authorList>
            <person name="Goh K.M."/>
            <person name="Chan K.-G."/>
            <person name="Yaakop A.S."/>
            <person name="Ee R."/>
            <person name="Gan H.M."/>
            <person name="Chan C.S."/>
        </authorList>
    </citation>
    <scope>NUCLEOTIDE SEQUENCE [LARGE SCALE GENOMIC DNA]</scope>
    <source>
        <strain evidence="2 3">SF-57</strain>
    </source>
</reference>
<evidence type="ECO:0000313" key="3">
    <source>
        <dbReference type="Proteomes" id="UP000031972"/>
    </source>
</evidence>
<dbReference type="Gene3D" id="1.10.3210.10">
    <property type="entry name" value="Hypothetical protein af1432"/>
    <property type="match status" value="1"/>
</dbReference>
<dbReference type="RefSeq" id="WP_041054371.1">
    <property type="nucleotide sequence ID" value="NZ_JXRR01000001.1"/>
</dbReference>
<dbReference type="Proteomes" id="UP000031972">
    <property type="component" value="Unassembled WGS sequence"/>
</dbReference>
<dbReference type="PROSITE" id="PS51832">
    <property type="entry name" value="HD_GYP"/>
    <property type="match status" value="1"/>
</dbReference>
<feature type="domain" description="HD-GYP" evidence="1">
    <location>
        <begin position="125"/>
        <end position="321"/>
    </location>
</feature>
<gene>
    <name evidence="2" type="ORF">KR50_05340</name>
</gene>
<dbReference type="PANTHER" id="PTHR43155">
    <property type="entry name" value="CYCLIC DI-GMP PHOSPHODIESTERASE PA4108-RELATED"/>
    <property type="match status" value="1"/>
</dbReference>
<organism evidence="2 3">
    <name type="scientific">Jeotgalibacillus campisalis</name>
    <dbReference type="NCBI Taxonomy" id="220754"/>
    <lineage>
        <taxon>Bacteria</taxon>
        <taxon>Bacillati</taxon>
        <taxon>Bacillota</taxon>
        <taxon>Bacilli</taxon>
        <taxon>Bacillales</taxon>
        <taxon>Caryophanaceae</taxon>
        <taxon>Jeotgalibacillus</taxon>
    </lineage>
</organism>
<dbReference type="AlphaFoldDB" id="A0A0C2RSJ1"/>
<sequence>MKVKVEDLHEGCIIAENIMGLTNHPIMTKNTPVTALHIELLQAFQIDYVAVHSKKEDGSLFGAEALDEASIKEEREVRLLSSSPRSEFERQYQEAATFYKKEFSNWQSGSKVDIVKLKQALIPLLTGSRIEEHSYYLHELCEANDYIAHHSIAVGVLCHLLGRKMGYDEGLCTQLALAGVLADVGMAKMPISILQKSTGLEREEAIEIRKHSIFSYQYIMDTPFLKKEMKKAIYQHHERLDGSGYPIGEKGSAISLFSQIIAIADMYHAMTSERLYKKQQSPFKTLEIIMEDSFGKFDLVVVKALQDLIGNLTPGTKVQLSDGQKAEVIYTPPADVTRPVVKTAEMGEILDLSRQRKLFIDRIL</sequence>
<accession>A0A0C2RSJ1</accession>
<dbReference type="Pfam" id="PF13487">
    <property type="entry name" value="HD_5"/>
    <property type="match status" value="1"/>
</dbReference>
<evidence type="ECO:0000313" key="2">
    <source>
        <dbReference type="EMBL" id="KIL53205.1"/>
    </source>
</evidence>
<dbReference type="OrthoDB" id="9759601at2"/>
<dbReference type="InterPro" id="IPR037522">
    <property type="entry name" value="HD_GYP_dom"/>
</dbReference>